<feature type="transmembrane region" description="Helical" evidence="7">
    <location>
        <begin position="147"/>
        <end position="164"/>
    </location>
</feature>
<feature type="transmembrane region" description="Helical" evidence="7">
    <location>
        <begin position="35"/>
        <end position="51"/>
    </location>
</feature>
<dbReference type="InterPro" id="IPR037185">
    <property type="entry name" value="EmrE-like"/>
</dbReference>
<evidence type="ECO:0000313" key="9">
    <source>
        <dbReference type="EMBL" id="RNB54366.1"/>
    </source>
</evidence>
<proteinExistence type="inferred from homology"/>
<feature type="transmembrane region" description="Helical" evidence="7">
    <location>
        <begin position="267"/>
        <end position="292"/>
    </location>
</feature>
<keyword evidence="3" id="KW-1003">Cell membrane</keyword>
<organism evidence="9 10">
    <name type="scientific">Brevibacillus gelatini</name>
    <dbReference type="NCBI Taxonomy" id="1655277"/>
    <lineage>
        <taxon>Bacteria</taxon>
        <taxon>Bacillati</taxon>
        <taxon>Bacillota</taxon>
        <taxon>Bacilli</taxon>
        <taxon>Bacillales</taxon>
        <taxon>Paenibacillaceae</taxon>
        <taxon>Brevibacillus</taxon>
    </lineage>
</organism>
<dbReference type="InterPro" id="IPR000620">
    <property type="entry name" value="EamA_dom"/>
</dbReference>
<evidence type="ECO:0000256" key="2">
    <source>
        <dbReference type="ARBA" id="ARBA00007362"/>
    </source>
</evidence>
<comment type="caution">
    <text evidence="9">The sequence shown here is derived from an EMBL/GenBank/DDBJ whole genome shotgun (WGS) entry which is preliminary data.</text>
</comment>
<keyword evidence="4 7" id="KW-0812">Transmembrane</keyword>
<dbReference type="PANTHER" id="PTHR42920">
    <property type="entry name" value="OS03G0707200 PROTEIN-RELATED"/>
    <property type="match status" value="1"/>
</dbReference>
<feature type="domain" description="EamA" evidence="8">
    <location>
        <begin position="144"/>
        <end position="282"/>
    </location>
</feature>
<evidence type="ECO:0000256" key="1">
    <source>
        <dbReference type="ARBA" id="ARBA00004651"/>
    </source>
</evidence>
<dbReference type="Proteomes" id="UP000268829">
    <property type="component" value="Unassembled WGS sequence"/>
</dbReference>
<dbReference type="OrthoDB" id="9804865at2"/>
<dbReference type="PANTHER" id="PTHR42920:SF5">
    <property type="entry name" value="EAMA DOMAIN-CONTAINING PROTEIN"/>
    <property type="match status" value="1"/>
</dbReference>
<dbReference type="InterPro" id="IPR051258">
    <property type="entry name" value="Diverse_Substrate_Transporter"/>
</dbReference>
<dbReference type="AlphaFoldDB" id="A0A3M8AT65"/>
<feature type="transmembrane region" description="Helical" evidence="7">
    <location>
        <begin position="241"/>
        <end position="261"/>
    </location>
</feature>
<keyword evidence="6 7" id="KW-0472">Membrane</keyword>
<comment type="similarity">
    <text evidence="2">Belongs to the EamA transporter family.</text>
</comment>
<accession>A0A3M8AT65</accession>
<evidence type="ECO:0000256" key="3">
    <source>
        <dbReference type="ARBA" id="ARBA00022475"/>
    </source>
</evidence>
<reference evidence="9 10" key="1">
    <citation type="submission" date="2018-10" db="EMBL/GenBank/DDBJ databases">
        <title>Phylogenomics of Brevibacillus.</title>
        <authorList>
            <person name="Dunlap C."/>
        </authorList>
    </citation>
    <scope>NUCLEOTIDE SEQUENCE [LARGE SCALE GENOMIC DNA]</scope>
    <source>
        <strain evidence="9 10">DSM 100115</strain>
    </source>
</reference>
<dbReference type="Pfam" id="PF00892">
    <property type="entry name" value="EamA"/>
    <property type="match status" value="2"/>
</dbReference>
<dbReference type="EMBL" id="RHHS01000040">
    <property type="protein sequence ID" value="RNB54366.1"/>
    <property type="molecule type" value="Genomic_DNA"/>
</dbReference>
<evidence type="ECO:0000256" key="6">
    <source>
        <dbReference type="ARBA" id="ARBA00023136"/>
    </source>
</evidence>
<feature type="domain" description="EamA" evidence="8">
    <location>
        <begin position="2"/>
        <end position="135"/>
    </location>
</feature>
<evidence type="ECO:0000256" key="5">
    <source>
        <dbReference type="ARBA" id="ARBA00022989"/>
    </source>
</evidence>
<feature type="transmembrane region" description="Helical" evidence="7">
    <location>
        <begin position="205"/>
        <end position="229"/>
    </location>
</feature>
<protein>
    <submittedName>
        <fullName evidence="9">DMT family transporter</fullName>
    </submittedName>
</protein>
<name>A0A3M8AT65_9BACL</name>
<evidence type="ECO:0000259" key="8">
    <source>
        <dbReference type="Pfam" id="PF00892"/>
    </source>
</evidence>
<dbReference type="SUPFAM" id="SSF103481">
    <property type="entry name" value="Multidrug resistance efflux transporter EmrE"/>
    <property type="match status" value="2"/>
</dbReference>
<sequence length="308" mass="33392">MADITLLLIAFIWGTTFLVVQQAIASLPPNTFNAVRFTVAALFLLVILLIRSRHQLATFRGPLIRSGIILGFWLCLGYALQTVGLLYTTPSKAGFITGLSVVLVPLFSFLLLRDKIKPVAVIGVILAAAGLYLLTQNHSFSFNLGDVLVFGCAICFALQIVFTGKYAPHFAALPLAIVQLGTVAVMSWVYAFFFEDWGRAFDPAILLAPEVAMGLIVTSIFATALAFLAQTALQKQTSSTRVALIFALEPVFAALTSYVFIHEVLSGRQLTGCLMIFTGMILAELPIGQWLAQSRARKGKAKEGRESA</sequence>
<evidence type="ECO:0000313" key="10">
    <source>
        <dbReference type="Proteomes" id="UP000268829"/>
    </source>
</evidence>
<keyword evidence="10" id="KW-1185">Reference proteome</keyword>
<evidence type="ECO:0000256" key="7">
    <source>
        <dbReference type="SAM" id="Phobius"/>
    </source>
</evidence>
<evidence type="ECO:0000256" key="4">
    <source>
        <dbReference type="ARBA" id="ARBA00022692"/>
    </source>
</evidence>
<keyword evidence="5 7" id="KW-1133">Transmembrane helix</keyword>
<dbReference type="GO" id="GO:0005886">
    <property type="term" value="C:plasma membrane"/>
    <property type="evidence" value="ECO:0007669"/>
    <property type="project" value="UniProtKB-SubCell"/>
</dbReference>
<feature type="transmembrane region" description="Helical" evidence="7">
    <location>
        <begin position="63"/>
        <end position="87"/>
    </location>
</feature>
<gene>
    <name evidence="9" type="ORF">EDM57_17005</name>
</gene>
<feature type="transmembrane region" description="Helical" evidence="7">
    <location>
        <begin position="119"/>
        <end position="135"/>
    </location>
</feature>
<feature type="transmembrane region" description="Helical" evidence="7">
    <location>
        <begin position="171"/>
        <end position="193"/>
    </location>
</feature>
<comment type="subcellular location">
    <subcellularLocation>
        <location evidence="1">Cell membrane</location>
        <topology evidence="1">Multi-pass membrane protein</topology>
    </subcellularLocation>
</comment>
<feature type="transmembrane region" description="Helical" evidence="7">
    <location>
        <begin position="93"/>
        <end position="112"/>
    </location>
</feature>